<organism evidence="4 5">
    <name type="scientific">Geovibrio thiophilus</name>
    <dbReference type="NCBI Taxonomy" id="139438"/>
    <lineage>
        <taxon>Bacteria</taxon>
        <taxon>Pseudomonadati</taxon>
        <taxon>Deferribacterota</taxon>
        <taxon>Deferribacteres</taxon>
        <taxon>Deferribacterales</taxon>
        <taxon>Geovibrionaceae</taxon>
        <taxon>Geovibrio</taxon>
    </lineage>
</organism>
<dbReference type="Gene3D" id="3.40.50.360">
    <property type="match status" value="1"/>
</dbReference>
<evidence type="ECO:0000259" key="3">
    <source>
        <dbReference type="Pfam" id="PF03358"/>
    </source>
</evidence>
<accession>A0A410K0P6</accession>
<evidence type="ECO:0000313" key="5">
    <source>
        <dbReference type="Proteomes" id="UP000287502"/>
    </source>
</evidence>
<dbReference type="AlphaFoldDB" id="A0A410K0P6"/>
<keyword evidence="5" id="KW-1185">Reference proteome</keyword>
<evidence type="ECO:0000256" key="2">
    <source>
        <dbReference type="ARBA" id="ARBA00022643"/>
    </source>
</evidence>
<sequence length="214" mass="24326">MKVIAFNGSPRKNFSTALLLRKALEGAEATGAETELVNLYDIDFKGCVSCFLCKVRNGKTYGRCAHRDGILPYLEKAAEADAVIIGSPVYLGRVSGETASFLERLVFPFISYADYRTLAPRKSATAMIYAMNVTEPEKNEYEYDTHFRLNESFMKRTFGSCETLCSFNTLQGTEKDYERFELRGTIEEKMQYRSEHFDSDLRKAFELGGRLCRV</sequence>
<keyword evidence="1" id="KW-0285">Flavoprotein</keyword>
<dbReference type="RefSeq" id="WP_128467282.1">
    <property type="nucleotide sequence ID" value="NZ_CP035108.1"/>
</dbReference>
<dbReference type="EMBL" id="CP035108">
    <property type="protein sequence ID" value="QAR33997.1"/>
    <property type="molecule type" value="Genomic_DNA"/>
</dbReference>
<gene>
    <name evidence="4" type="ORF">EP073_11450</name>
</gene>
<reference evidence="4 5" key="1">
    <citation type="submission" date="2019-01" db="EMBL/GenBank/DDBJ databases">
        <title>Geovibrio thiophilus DSM 11263, complete genome.</title>
        <authorList>
            <person name="Spring S."/>
            <person name="Bunk B."/>
            <person name="Sproer C."/>
        </authorList>
    </citation>
    <scope>NUCLEOTIDE SEQUENCE [LARGE SCALE GENOMIC DNA]</scope>
    <source>
        <strain evidence="4 5">DSM 11263</strain>
    </source>
</reference>
<dbReference type="InterPro" id="IPR005025">
    <property type="entry name" value="FMN_Rdtase-like_dom"/>
</dbReference>
<proteinExistence type="predicted"/>
<dbReference type="GO" id="GO:0016491">
    <property type="term" value="F:oxidoreductase activity"/>
    <property type="evidence" value="ECO:0007669"/>
    <property type="project" value="InterPro"/>
</dbReference>
<feature type="domain" description="NADPH-dependent FMN reductase-like" evidence="3">
    <location>
        <begin position="1"/>
        <end position="117"/>
    </location>
</feature>
<dbReference type="InterPro" id="IPR051796">
    <property type="entry name" value="ISF_SsuE-like"/>
</dbReference>
<evidence type="ECO:0000256" key="1">
    <source>
        <dbReference type="ARBA" id="ARBA00022630"/>
    </source>
</evidence>
<dbReference type="PANTHER" id="PTHR43278:SF2">
    <property type="entry name" value="IRON-SULFUR FLAVOPROTEIN"/>
    <property type="match status" value="1"/>
</dbReference>
<keyword evidence="2" id="KW-0288">FMN</keyword>
<dbReference type="Proteomes" id="UP000287502">
    <property type="component" value="Chromosome"/>
</dbReference>
<name>A0A410K0P6_9BACT</name>
<protein>
    <submittedName>
        <fullName evidence="4">Flavodoxin family protein</fullName>
    </submittedName>
</protein>
<dbReference type="OrthoDB" id="6398207at2"/>
<dbReference type="InterPro" id="IPR029039">
    <property type="entry name" value="Flavoprotein-like_sf"/>
</dbReference>
<dbReference type="PANTHER" id="PTHR43278">
    <property type="entry name" value="NAD(P)H-DEPENDENT FMN-CONTAINING OXIDOREDUCTASE YWQN-RELATED"/>
    <property type="match status" value="1"/>
</dbReference>
<dbReference type="Pfam" id="PF03358">
    <property type="entry name" value="FMN_red"/>
    <property type="match status" value="1"/>
</dbReference>
<dbReference type="KEGG" id="gtl:EP073_11450"/>
<evidence type="ECO:0000313" key="4">
    <source>
        <dbReference type="EMBL" id="QAR33997.1"/>
    </source>
</evidence>
<dbReference type="SUPFAM" id="SSF52218">
    <property type="entry name" value="Flavoproteins"/>
    <property type="match status" value="1"/>
</dbReference>